<accession>A0AA36NC90</accession>
<dbReference type="SMART" id="SM00456">
    <property type="entry name" value="WW"/>
    <property type="match status" value="1"/>
</dbReference>
<dbReference type="Pfam" id="PF00397">
    <property type="entry name" value="WW"/>
    <property type="match status" value="1"/>
</dbReference>
<evidence type="ECO:0000313" key="3">
    <source>
        <dbReference type="EMBL" id="CAJ1401827.1"/>
    </source>
</evidence>
<dbReference type="Gene3D" id="2.20.70.10">
    <property type="match status" value="1"/>
</dbReference>
<comment type="caution">
    <text evidence="3">The sequence shown here is derived from an EMBL/GenBank/DDBJ whole genome shotgun (WGS) entry which is preliminary data.</text>
</comment>
<protein>
    <recommendedName>
        <fullName evidence="2">WW domain-containing protein</fullName>
    </recommendedName>
</protein>
<dbReference type="PROSITE" id="PS50020">
    <property type="entry name" value="WW_DOMAIN_2"/>
    <property type="match status" value="1"/>
</dbReference>
<dbReference type="CDD" id="cd00201">
    <property type="entry name" value="WW"/>
    <property type="match status" value="1"/>
</dbReference>
<dbReference type="EMBL" id="CAUJNA010003431">
    <property type="protein sequence ID" value="CAJ1401827.1"/>
    <property type="molecule type" value="Genomic_DNA"/>
</dbReference>
<dbReference type="PROSITE" id="PS01159">
    <property type="entry name" value="WW_DOMAIN_1"/>
    <property type="match status" value="1"/>
</dbReference>
<sequence>MATGGEVSADVKTVADRMQSIRGPRRPVSGGYAAAPDVPEVNKWKAIKTPEGHTYYYNSRTRESTWERPVELGGPVVYAVGDEVEVWSNGMRAWGKGKVQQVKDGKVIAEFSLRDGSFARKESCPCSTKTCGRSRMPNPSIRRKSRRRTRSGSPPLKEALRPRNPPSPARSSSGSLGCPGKP</sequence>
<evidence type="ECO:0000256" key="1">
    <source>
        <dbReference type="SAM" id="MobiDB-lite"/>
    </source>
</evidence>
<dbReference type="Proteomes" id="UP001178507">
    <property type="component" value="Unassembled WGS sequence"/>
</dbReference>
<gene>
    <name evidence="3" type="ORF">EVOR1521_LOCUS24896</name>
</gene>
<name>A0AA36NC90_9DINO</name>
<proteinExistence type="predicted"/>
<dbReference type="InterPro" id="IPR036020">
    <property type="entry name" value="WW_dom_sf"/>
</dbReference>
<dbReference type="InterPro" id="IPR001202">
    <property type="entry name" value="WW_dom"/>
</dbReference>
<feature type="region of interest" description="Disordered" evidence="1">
    <location>
        <begin position="1"/>
        <end position="34"/>
    </location>
</feature>
<organism evidence="3 4">
    <name type="scientific">Effrenium voratum</name>
    <dbReference type="NCBI Taxonomy" id="2562239"/>
    <lineage>
        <taxon>Eukaryota</taxon>
        <taxon>Sar</taxon>
        <taxon>Alveolata</taxon>
        <taxon>Dinophyceae</taxon>
        <taxon>Suessiales</taxon>
        <taxon>Symbiodiniaceae</taxon>
        <taxon>Effrenium</taxon>
    </lineage>
</organism>
<evidence type="ECO:0000313" key="4">
    <source>
        <dbReference type="Proteomes" id="UP001178507"/>
    </source>
</evidence>
<feature type="region of interest" description="Disordered" evidence="1">
    <location>
        <begin position="120"/>
        <end position="182"/>
    </location>
</feature>
<evidence type="ECO:0000259" key="2">
    <source>
        <dbReference type="PROSITE" id="PS50020"/>
    </source>
</evidence>
<feature type="domain" description="WW" evidence="2">
    <location>
        <begin position="38"/>
        <end position="71"/>
    </location>
</feature>
<dbReference type="AlphaFoldDB" id="A0AA36NC90"/>
<feature type="compositionally biased region" description="Basic residues" evidence="1">
    <location>
        <begin position="141"/>
        <end position="150"/>
    </location>
</feature>
<reference evidence="3" key="1">
    <citation type="submission" date="2023-08" db="EMBL/GenBank/DDBJ databases">
        <authorList>
            <person name="Chen Y."/>
            <person name="Shah S."/>
            <person name="Dougan E. K."/>
            <person name="Thang M."/>
            <person name="Chan C."/>
        </authorList>
    </citation>
    <scope>NUCLEOTIDE SEQUENCE</scope>
</reference>
<keyword evidence="4" id="KW-1185">Reference proteome</keyword>
<dbReference type="SUPFAM" id="SSF51045">
    <property type="entry name" value="WW domain"/>
    <property type="match status" value="1"/>
</dbReference>